<keyword evidence="2" id="KW-1185">Reference proteome</keyword>
<organism evidence="1 2">
    <name type="scientific">Caenorhabditis japonica</name>
    <dbReference type="NCBI Taxonomy" id="281687"/>
    <lineage>
        <taxon>Eukaryota</taxon>
        <taxon>Metazoa</taxon>
        <taxon>Ecdysozoa</taxon>
        <taxon>Nematoda</taxon>
        <taxon>Chromadorea</taxon>
        <taxon>Rhabditida</taxon>
        <taxon>Rhabditina</taxon>
        <taxon>Rhabditomorpha</taxon>
        <taxon>Rhabditoidea</taxon>
        <taxon>Rhabditidae</taxon>
        <taxon>Peloderinae</taxon>
        <taxon>Caenorhabditis</taxon>
    </lineage>
</organism>
<dbReference type="InterPro" id="IPR035992">
    <property type="entry name" value="Ricin_B-like_lectins"/>
</dbReference>
<dbReference type="Proteomes" id="UP000005237">
    <property type="component" value="Unassembled WGS sequence"/>
</dbReference>
<evidence type="ECO:0008006" key="3">
    <source>
        <dbReference type="Google" id="ProtNLM"/>
    </source>
</evidence>
<name>A0A8R1E9S0_CAEJA</name>
<protein>
    <recommendedName>
        <fullName evidence="3">Ricin B-type lectin domain-containing protein</fullName>
    </recommendedName>
</protein>
<dbReference type="SUPFAM" id="SSF50370">
    <property type="entry name" value="Ricin B-like lectins"/>
    <property type="match status" value="1"/>
</dbReference>
<reference evidence="1" key="2">
    <citation type="submission" date="2022-06" db="UniProtKB">
        <authorList>
            <consortium name="EnsemblMetazoa"/>
        </authorList>
    </citation>
    <scope>IDENTIFICATION</scope>
    <source>
        <strain evidence="1">DF5081</strain>
    </source>
</reference>
<accession>A0A8R1E9S0</accession>
<evidence type="ECO:0000313" key="2">
    <source>
        <dbReference type="Proteomes" id="UP000005237"/>
    </source>
</evidence>
<sequence length="71" mass="8354">MIRLKFGMHISKYPKVTGRLQHTVSQKCLGMTRDGAKLEMVACKYDDPYQHWKFKEYNEEKAIEHNAKPPT</sequence>
<dbReference type="Gene3D" id="2.80.10.50">
    <property type="match status" value="1"/>
</dbReference>
<evidence type="ECO:0000313" key="1">
    <source>
        <dbReference type="EnsemblMetazoa" id="CJA29312.1"/>
    </source>
</evidence>
<dbReference type="AlphaFoldDB" id="A0A8R1E9S0"/>
<reference evidence="2" key="1">
    <citation type="submission" date="2010-08" db="EMBL/GenBank/DDBJ databases">
        <authorList>
            <consortium name="Caenorhabditis japonica Sequencing Consortium"/>
            <person name="Wilson R.K."/>
        </authorList>
    </citation>
    <scope>NUCLEOTIDE SEQUENCE [LARGE SCALE GENOMIC DNA]</scope>
    <source>
        <strain evidence="2">DF5081</strain>
    </source>
</reference>
<proteinExistence type="predicted"/>
<dbReference type="EnsemblMetazoa" id="CJA29312.1">
    <property type="protein sequence ID" value="CJA29312.1"/>
    <property type="gene ID" value="WBGene00184886"/>
</dbReference>